<dbReference type="GO" id="GO:0016779">
    <property type="term" value="F:nucleotidyltransferase activity"/>
    <property type="evidence" value="ECO:0007669"/>
    <property type="project" value="UniProtKB-KW"/>
</dbReference>
<keyword evidence="5" id="KW-1185">Reference proteome</keyword>
<dbReference type="PANTHER" id="PTHR43793">
    <property type="entry name" value="FAD SYNTHASE"/>
    <property type="match status" value="1"/>
</dbReference>
<dbReference type="AlphaFoldDB" id="A0A5C6DRX8"/>
<dbReference type="RefSeq" id="WP_197231232.1">
    <property type="nucleotide sequence ID" value="NZ_SJPV01000003.1"/>
</dbReference>
<evidence type="ECO:0000313" key="5">
    <source>
        <dbReference type="Proteomes" id="UP000319143"/>
    </source>
</evidence>
<dbReference type="Gene3D" id="3.40.50.620">
    <property type="entry name" value="HUPs"/>
    <property type="match status" value="2"/>
</dbReference>
<gene>
    <name evidence="4" type="primary">hldE</name>
    <name evidence="4" type="ORF">Poly41_24450</name>
</gene>
<dbReference type="NCBIfam" id="TIGR00125">
    <property type="entry name" value="cyt_tran_rel"/>
    <property type="match status" value="1"/>
</dbReference>
<feature type="domain" description="Cytidyltransferase-like" evidence="3">
    <location>
        <begin position="140"/>
        <end position="250"/>
    </location>
</feature>
<evidence type="ECO:0000256" key="2">
    <source>
        <dbReference type="ARBA" id="ARBA00022695"/>
    </source>
</evidence>
<evidence type="ECO:0000313" key="4">
    <source>
        <dbReference type="EMBL" id="TWU39590.1"/>
    </source>
</evidence>
<dbReference type="SUPFAM" id="SSF52374">
    <property type="entry name" value="Nucleotidylyl transferase"/>
    <property type="match status" value="1"/>
</dbReference>
<keyword evidence="2" id="KW-0548">Nucleotidyltransferase</keyword>
<reference evidence="4 5" key="1">
    <citation type="submission" date="2019-02" db="EMBL/GenBank/DDBJ databases">
        <title>Deep-cultivation of Planctomycetes and their phenomic and genomic characterization uncovers novel biology.</title>
        <authorList>
            <person name="Wiegand S."/>
            <person name="Jogler M."/>
            <person name="Boedeker C."/>
            <person name="Pinto D."/>
            <person name="Vollmers J."/>
            <person name="Rivas-Marin E."/>
            <person name="Kohn T."/>
            <person name="Peeters S.H."/>
            <person name="Heuer A."/>
            <person name="Rast P."/>
            <person name="Oberbeckmann S."/>
            <person name="Bunk B."/>
            <person name="Jeske O."/>
            <person name="Meyerdierks A."/>
            <person name="Storesund J.E."/>
            <person name="Kallscheuer N."/>
            <person name="Luecker S."/>
            <person name="Lage O.M."/>
            <person name="Pohl T."/>
            <person name="Merkel B.J."/>
            <person name="Hornburger P."/>
            <person name="Mueller R.-W."/>
            <person name="Bruemmer F."/>
            <person name="Labrenz M."/>
            <person name="Spormann A.M."/>
            <person name="Op Den Camp H."/>
            <person name="Overmann J."/>
            <person name="Amann R."/>
            <person name="Jetten M.S.M."/>
            <person name="Mascher T."/>
            <person name="Medema M.H."/>
            <person name="Devos D.P."/>
            <person name="Kaster A.-K."/>
            <person name="Ovreas L."/>
            <person name="Rohde M."/>
            <person name="Galperin M.Y."/>
            <person name="Jogler C."/>
        </authorList>
    </citation>
    <scope>NUCLEOTIDE SEQUENCE [LARGE SCALE GENOMIC DNA]</scope>
    <source>
        <strain evidence="4 5">Poly41</strain>
    </source>
</reference>
<evidence type="ECO:0000259" key="3">
    <source>
        <dbReference type="Pfam" id="PF01467"/>
    </source>
</evidence>
<dbReference type="InterPro" id="IPR050385">
    <property type="entry name" value="Archaeal_FAD_synthase"/>
</dbReference>
<dbReference type="InterPro" id="IPR004821">
    <property type="entry name" value="Cyt_trans-like"/>
</dbReference>
<dbReference type="InterPro" id="IPR014729">
    <property type="entry name" value="Rossmann-like_a/b/a_fold"/>
</dbReference>
<protein>
    <submittedName>
        <fullName evidence="4">Bifunctional protein HldE</fullName>
    </submittedName>
</protein>
<evidence type="ECO:0000256" key="1">
    <source>
        <dbReference type="ARBA" id="ARBA00022679"/>
    </source>
</evidence>
<dbReference type="EMBL" id="SJPV01000003">
    <property type="protein sequence ID" value="TWU39590.1"/>
    <property type="molecule type" value="Genomic_DNA"/>
</dbReference>
<dbReference type="PANTHER" id="PTHR43793:SF1">
    <property type="entry name" value="FAD SYNTHASE"/>
    <property type="match status" value="1"/>
</dbReference>
<dbReference type="Pfam" id="PF01467">
    <property type="entry name" value="CTP_transf_like"/>
    <property type="match status" value="1"/>
</dbReference>
<name>A0A5C6DRX8_9BACT</name>
<organism evidence="4 5">
    <name type="scientific">Novipirellula artificiosorum</name>
    <dbReference type="NCBI Taxonomy" id="2528016"/>
    <lineage>
        <taxon>Bacteria</taxon>
        <taxon>Pseudomonadati</taxon>
        <taxon>Planctomycetota</taxon>
        <taxon>Planctomycetia</taxon>
        <taxon>Pirellulales</taxon>
        <taxon>Pirellulaceae</taxon>
        <taxon>Novipirellula</taxon>
    </lineage>
</organism>
<proteinExistence type="predicted"/>
<sequence>MKSVIVSSSFDNLSSRDMRFLEEASQLGELHVLLWSDEAVRSITGAEPKFPLAEREYFLQAVRYVTKVHFSEAALDPDSLPDIQGFRPDVWCVDEQGASAEKQTYCAAHGIEYSLLTAEQTAGYPVPAPLPASGKKKVVVTGCYDWFHTGHVRFFEEVSELGDLYVVVGHDENIRLLKGDGHPMFKEDERRYLAGSLRYVTQALVSSGTGWMDAEPEIETIKPDQYAVNQDGDKPEKREFCKQHGIEYVVLERTPKPGLTPRSSTDLRGF</sequence>
<keyword evidence="1" id="KW-0808">Transferase</keyword>
<dbReference type="Proteomes" id="UP000319143">
    <property type="component" value="Unassembled WGS sequence"/>
</dbReference>
<comment type="caution">
    <text evidence="4">The sequence shown here is derived from an EMBL/GenBank/DDBJ whole genome shotgun (WGS) entry which is preliminary data.</text>
</comment>
<accession>A0A5C6DRX8</accession>